<organism evidence="2">
    <name type="scientific">bioreactor metagenome</name>
    <dbReference type="NCBI Taxonomy" id="1076179"/>
    <lineage>
        <taxon>unclassified sequences</taxon>
        <taxon>metagenomes</taxon>
        <taxon>ecological metagenomes</taxon>
    </lineage>
</organism>
<dbReference type="EMBL" id="VSSQ01143798">
    <property type="protein sequence ID" value="MPN63829.1"/>
    <property type="molecule type" value="Genomic_DNA"/>
</dbReference>
<evidence type="ECO:0000259" key="1">
    <source>
        <dbReference type="PROSITE" id="PS50405"/>
    </source>
</evidence>
<dbReference type="InterPro" id="IPR010987">
    <property type="entry name" value="Glutathione-S-Trfase_C-like"/>
</dbReference>
<evidence type="ECO:0000313" key="2">
    <source>
        <dbReference type="EMBL" id="MPN63829.1"/>
    </source>
</evidence>
<proteinExistence type="predicted"/>
<dbReference type="Pfam" id="PF00043">
    <property type="entry name" value="GST_C"/>
    <property type="match status" value="1"/>
</dbReference>
<dbReference type="SUPFAM" id="SSF47616">
    <property type="entry name" value="GST C-terminal domain-like"/>
    <property type="match status" value="1"/>
</dbReference>
<feature type="domain" description="GST C-terminal" evidence="1">
    <location>
        <begin position="1"/>
        <end position="55"/>
    </location>
</feature>
<dbReference type="InterPro" id="IPR004046">
    <property type="entry name" value="GST_C"/>
</dbReference>
<dbReference type="PROSITE" id="PS50405">
    <property type="entry name" value="GST_CTER"/>
    <property type="match status" value="1"/>
</dbReference>
<dbReference type="PANTHER" id="PTHR44051:SF8">
    <property type="entry name" value="GLUTATHIONE S-TRANSFERASE GSTA"/>
    <property type="match status" value="1"/>
</dbReference>
<accession>A0A645JM68</accession>
<dbReference type="Gene3D" id="1.20.1050.10">
    <property type="match status" value="1"/>
</dbReference>
<sequence length="55" mass="6390">MAGEYSIADMAILPWILRHEWQQIQLEDYPYVKEYVDRLTARPAIQKALSIQVAG</sequence>
<dbReference type="PANTHER" id="PTHR44051">
    <property type="entry name" value="GLUTATHIONE S-TRANSFERASE-RELATED"/>
    <property type="match status" value="1"/>
</dbReference>
<dbReference type="InterPro" id="IPR036282">
    <property type="entry name" value="Glutathione-S-Trfase_C_sf"/>
</dbReference>
<name>A0A645JM68_9ZZZZ</name>
<dbReference type="AlphaFoldDB" id="A0A645JM68"/>
<protein>
    <recommendedName>
        <fullName evidence="1">GST C-terminal domain-containing protein</fullName>
    </recommendedName>
</protein>
<reference evidence="2" key="1">
    <citation type="submission" date="2019-08" db="EMBL/GenBank/DDBJ databases">
        <authorList>
            <person name="Kucharzyk K."/>
            <person name="Murdoch R.W."/>
            <person name="Higgins S."/>
            <person name="Loffler F."/>
        </authorList>
    </citation>
    <scope>NUCLEOTIDE SEQUENCE</scope>
</reference>
<comment type="caution">
    <text evidence="2">The sequence shown here is derived from an EMBL/GenBank/DDBJ whole genome shotgun (WGS) entry which is preliminary data.</text>
</comment>
<gene>
    <name evidence="2" type="ORF">SDC9_211595</name>
</gene>